<accession>A0A1H2A727</accession>
<dbReference type="RefSeq" id="WP_157675034.1">
    <property type="nucleotide sequence ID" value="NZ_LT629755.1"/>
</dbReference>
<feature type="region of interest" description="Disordered" evidence="1">
    <location>
        <begin position="28"/>
        <end position="54"/>
    </location>
</feature>
<sequence length="54" mass="5676">MPRALLPLYNSQFEQAAYDLDAEFGAEGDPAAVEGRSPREVVASEPAATDAPLA</sequence>
<dbReference type="AlphaFoldDB" id="A0A1H2A727"/>
<dbReference type="Proteomes" id="UP000199482">
    <property type="component" value="Chromosome I"/>
</dbReference>
<dbReference type="EMBL" id="LT629755">
    <property type="protein sequence ID" value="SDT41266.1"/>
    <property type="molecule type" value="Genomic_DNA"/>
</dbReference>
<evidence type="ECO:0000313" key="3">
    <source>
        <dbReference type="Proteomes" id="UP000199482"/>
    </source>
</evidence>
<gene>
    <name evidence="2" type="ORF">SAMN04489721_3526</name>
</gene>
<evidence type="ECO:0000256" key="1">
    <source>
        <dbReference type="SAM" id="MobiDB-lite"/>
    </source>
</evidence>
<reference evidence="3" key="1">
    <citation type="submission" date="2016-10" db="EMBL/GenBank/DDBJ databases">
        <authorList>
            <person name="Varghese N."/>
            <person name="Submissions S."/>
        </authorList>
    </citation>
    <scope>NUCLEOTIDE SEQUENCE [LARGE SCALE GENOMIC DNA]</scope>
    <source>
        <strain evidence="3">CPCC 202695</strain>
    </source>
</reference>
<protein>
    <submittedName>
        <fullName evidence="2">Uncharacterized protein</fullName>
    </submittedName>
</protein>
<proteinExistence type="predicted"/>
<organism evidence="2 3">
    <name type="scientific">Agromyces flavus</name>
    <dbReference type="NCBI Taxonomy" id="589382"/>
    <lineage>
        <taxon>Bacteria</taxon>
        <taxon>Bacillati</taxon>
        <taxon>Actinomycetota</taxon>
        <taxon>Actinomycetes</taxon>
        <taxon>Micrococcales</taxon>
        <taxon>Microbacteriaceae</taxon>
        <taxon>Agromyces</taxon>
    </lineage>
</organism>
<evidence type="ECO:0000313" key="2">
    <source>
        <dbReference type="EMBL" id="SDT41266.1"/>
    </source>
</evidence>
<name>A0A1H2A727_9MICO</name>